<reference evidence="2" key="2">
    <citation type="journal article" date="2022" name="Microbiol. Resour. Announc.">
        <title>Whole-Genome Sequence of Entomortierella parvispora E1425, a Mucoromycotan Fungus Associated with Burkholderiaceae-Related Endosymbiotic Bacteria.</title>
        <authorList>
            <person name="Herlambang A."/>
            <person name="Guo Y."/>
            <person name="Takashima Y."/>
            <person name="Narisawa K."/>
            <person name="Ohta H."/>
            <person name="Nishizawa T."/>
        </authorList>
    </citation>
    <scope>NUCLEOTIDE SEQUENCE</scope>
    <source>
        <strain evidence="2">E1425</strain>
    </source>
</reference>
<keyword evidence="1" id="KW-0732">Signal</keyword>
<feature type="chain" id="PRO_5040129179" evidence="1">
    <location>
        <begin position="25"/>
        <end position="122"/>
    </location>
</feature>
<evidence type="ECO:0000256" key="1">
    <source>
        <dbReference type="SAM" id="SignalP"/>
    </source>
</evidence>
<keyword evidence="3" id="KW-1185">Reference proteome</keyword>
<evidence type="ECO:0000313" key="2">
    <source>
        <dbReference type="EMBL" id="GJJ72507.1"/>
    </source>
</evidence>
<feature type="signal peptide" evidence="1">
    <location>
        <begin position="1"/>
        <end position="24"/>
    </location>
</feature>
<gene>
    <name evidence="2" type="ORF">EMPS_04865</name>
</gene>
<evidence type="ECO:0000313" key="3">
    <source>
        <dbReference type="Proteomes" id="UP000827284"/>
    </source>
</evidence>
<dbReference type="EMBL" id="BQFW01000007">
    <property type="protein sequence ID" value="GJJ72507.1"/>
    <property type="molecule type" value="Genomic_DNA"/>
</dbReference>
<organism evidence="2 3">
    <name type="scientific">Entomortierella parvispora</name>
    <dbReference type="NCBI Taxonomy" id="205924"/>
    <lineage>
        <taxon>Eukaryota</taxon>
        <taxon>Fungi</taxon>
        <taxon>Fungi incertae sedis</taxon>
        <taxon>Mucoromycota</taxon>
        <taxon>Mortierellomycotina</taxon>
        <taxon>Mortierellomycetes</taxon>
        <taxon>Mortierellales</taxon>
        <taxon>Mortierellaceae</taxon>
        <taxon>Entomortierella</taxon>
    </lineage>
</organism>
<reference evidence="2" key="1">
    <citation type="submission" date="2021-11" db="EMBL/GenBank/DDBJ databases">
        <authorList>
            <person name="Herlambang A."/>
            <person name="Guo Y."/>
            <person name="Takashima Y."/>
            <person name="Nishizawa T."/>
        </authorList>
    </citation>
    <scope>NUCLEOTIDE SEQUENCE</scope>
    <source>
        <strain evidence="2">E1425</strain>
    </source>
</reference>
<dbReference type="Proteomes" id="UP000827284">
    <property type="component" value="Unassembled WGS sequence"/>
</dbReference>
<proteinExistence type="predicted"/>
<sequence length="122" mass="13255">MLFPSKSVILPVASLVALISVAQALPQVKRDDVQAFKDAIICDANCYAAELRQETAGGTAESREQDARQMLTCAGEVTSMFNTKEEVKTNFGFCVQASMSRLADANRVTLQEQHSECVSGCY</sequence>
<protein>
    <submittedName>
        <fullName evidence="2">Uncharacterized protein</fullName>
    </submittedName>
</protein>
<name>A0A9P3H9E6_9FUNG</name>
<accession>A0A9P3H9E6</accession>
<comment type="caution">
    <text evidence="2">The sequence shown here is derived from an EMBL/GenBank/DDBJ whole genome shotgun (WGS) entry which is preliminary data.</text>
</comment>
<dbReference type="AlphaFoldDB" id="A0A9P3H9E6"/>